<organism evidence="1 2">
    <name type="scientific">Dictyobacter alpinus</name>
    <dbReference type="NCBI Taxonomy" id="2014873"/>
    <lineage>
        <taxon>Bacteria</taxon>
        <taxon>Bacillati</taxon>
        <taxon>Chloroflexota</taxon>
        <taxon>Ktedonobacteria</taxon>
        <taxon>Ktedonobacterales</taxon>
        <taxon>Dictyobacteraceae</taxon>
        <taxon>Dictyobacter</taxon>
    </lineage>
</organism>
<dbReference type="AlphaFoldDB" id="A0A402BJ07"/>
<dbReference type="RefSeq" id="WP_126631365.1">
    <property type="nucleotide sequence ID" value="NZ_BIFT01000002.1"/>
</dbReference>
<reference evidence="2" key="1">
    <citation type="submission" date="2018-12" db="EMBL/GenBank/DDBJ databases">
        <title>Tengunoibacter tsumagoiensis gen. nov., sp. nov., Dictyobacter kobayashii sp. nov., D. alpinus sp. nov., and D. joshuensis sp. nov. and description of Dictyobacteraceae fam. nov. within the order Ktedonobacterales isolated from Tengu-no-mugimeshi.</title>
        <authorList>
            <person name="Wang C.M."/>
            <person name="Zheng Y."/>
            <person name="Sakai Y."/>
            <person name="Toyoda A."/>
            <person name="Minakuchi Y."/>
            <person name="Abe K."/>
            <person name="Yokota A."/>
            <person name="Yabe S."/>
        </authorList>
    </citation>
    <scope>NUCLEOTIDE SEQUENCE [LARGE SCALE GENOMIC DNA]</scope>
    <source>
        <strain evidence="2">Uno16</strain>
    </source>
</reference>
<proteinExistence type="predicted"/>
<evidence type="ECO:0000313" key="2">
    <source>
        <dbReference type="Proteomes" id="UP000287171"/>
    </source>
</evidence>
<accession>A0A402BJ07</accession>
<evidence type="ECO:0000313" key="1">
    <source>
        <dbReference type="EMBL" id="GCE31391.1"/>
    </source>
</evidence>
<keyword evidence="2" id="KW-1185">Reference proteome</keyword>
<name>A0A402BJ07_9CHLR</name>
<dbReference type="Proteomes" id="UP000287171">
    <property type="component" value="Unassembled WGS sequence"/>
</dbReference>
<dbReference type="EMBL" id="BIFT01000002">
    <property type="protein sequence ID" value="GCE31391.1"/>
    <property type="molecule type" value="Genomic_DNA"/>
</dbReference>
<gene>
    <name evidence="1" type="ORF">KDA_68750</name>
</gene>
<protein>
    <submittedName>
        <fullName evidence="1">Uncharacterized protein</fullName>
    </submittedName>
</protein>
<comment type="caution">
    <text evidence="1">The sequence shown here is derived from an EMBL/GenBank/DDBJ whole genome shotgun (WGS) entry which is preliminary data.</text>
</comment>
<sequence>MGELSKLMENIARECEAAENALYAPRVTGRHDFINKHYANMEYSWLRLAELYGPEEACTILTDIHDMIIRK</sequence>